<dbReference type="EMBL" id="CAJOBA010081330">
    <property type="protein sequence ID" value="CAF4442930.1"/>
    <property type="molecule type" value="Genomic_DNA"/>
</dbReference>
<dbReference type="Proteomes" id="UP000682733">
    <property type="component" value="Unassembled WGS sequence"/>
</dbReference>
<evidence type="ECO:0000256" key="1">
    <source>
        <dbReference type="SAM" id="Phobius"/>
    </source>
</evidence>
<dbReference type="Proteomes" id="UP000677228">
    <property type="component" value="Unassembled WGS sequence"/>
</dbReference>
<evidence type="ECO:0000313" key="3">
    <source>
        <dbReference type="EMBL" id="CAF4442930.1"/>
    </source>
</evidence>
<reference evidence="2" key="1">
    <citation type="submission" date="2021-02" db="EMBL/GenBank/DDBJ databases">
        <authorList>
            <person name="Nowell W R."/>
        </authorList>
    </citation>
    <scope>NUCLEOTIDE SEQUENCE</scope>
</reference>
<feature type="transmembrane region" description="Helical" evidence="1">
    <location>
        <begin position="158"/>
        <end position="186"/>
    </location>
</feature>
<dbReference type="AlphaFoldDB" id="A0A8S2G3E8"/>
<gene>
    <name evidence="2" type="ORF">OVA965_LOCUS43281</name>
    <name evidence="3" type="ORF">TMI583_LOCUS45468</name>
</gene>
<protein>
    <submittedName>
        <fullName evidence="2">Uncharacterized protein</fullName>
    </submittedName>
</protein>
<proteinExistence type="predicted"/>
<keyword evidence="1" id="KW-0812">Transmembrane</keyword>
<keyword evidence="1" id="KW-1133">Transmembrane helix</keyword>
<organism evidence="2 4">
    <name type="scientific">Didymodactylos carnosus</name>
    <dbReference type="NCBI Taxonomy" id="1234261"/>
    <lineage>
        <taxon>Eukaryota</taxon>
        <taxon>Metazoa</taxon>
        <taxon>Spiralia</taxon>
        <taxon>Gnathifera</taxon>
        <taxon>Rotifera</taxon>
        <taxon>Eurotatoria</taxon>
        <taxon>Bdelloidea</taxon>
        <taxon>Philodinida</taxon>
        <taxon>Philodinidae</taxon>
        <taxon>Didymodactylos</taxon>
    </lineage>
</organism>
<evidence type="ECO:0000313" key="4">
    <source>
        <dbReference type="Proteomes" id="UP000677228"/>
    </source>
</evidence>
<sequence length="193" mass="21415">MGCEAISNGTLIRNLIESHLNPTLFKYNYTAVGDGIQVNELQINVLTDGFNFKQLTELFIIMEKFYRELLGICSLDPYFDKPNAGMYISTPICANMNSTKIEGVTSCYLIDQCNRCGNRGVCEPDKNETKCQCFHDPLNPPVGDFCDISTPPGTSVNWPAIVIGILGGIAALLCITTCCLLALALWRRRRHPE</sequence>
<keyword evidence="1" id="KW-0472">Membrane</keyword>
<accession>A0A8S2G3E8</accession>
<dbReference type="EMBL" id="CAJNOK010056358">
    <property type="protein sequence ID" value="CAF1622581.1"/>
    <property type="molecule type" value="Genomic_DNA"/>
</dbReference>
<comment type="caution">
    <text evidence="2">The sequence shown here is derived from an EMBL/GenBank/DDBJ whole genome shotgun (WGS) entry which is preliminary data.</text>
</comment>
<name>A0A8S2G3E8_9BILA</name>
<evidence type="ECO:0000313" key="2">
    <source>
        <dbReference type="EMBL" id="CAF1622581.1"/>
    </source>
</evidence>